<dbReference type="InterPro" id="IPR051876">
    <property type="entry name" value="ODA-DC/CCD"/>
</dbReference>
<dbReference type="PANTHER" id="PTHR21694">
    <property type="entry name" value="COILED-COIL DOMAIN-CONTAINING PROTEIN 63"/>
    <property type="match status" value="1"/>
</dbReference>
<dbReference type="Proteomes" id="UP000694941">
    <property type="component" value="Unplaced"/>
</dbReference>
<dbReference type="Pfam" id="PF21773">
    <property type="entry name" value="ODAD1_CC"/>
    <property type="match status" value="1"/>
</dbReference>
<sequence>MHAAGAQSDISIEAENEETAEAELARLQRQNRILVCDHKTYSEEPRNILLKQRKIIKDLEKEKAEVELKLQLAQSTKNVAKDKKYTEELKKLLEKQDNYKKEIEEEKLHLSDIDEQYTKNFNELLAKNANLRKDIEHLLMERSRFNTIHHRISKQLSEGKKEVMGLIEKATHSYDQRDEAQSKIQQLRERSEKEQLQYTTEIKELQRMVDSDRKLRSFMVQKGQERADKQSDDGSKTKKSSKDRGEKSPEETLENYKEVFERIKLIANQDDINAVVEKFVEVEEENFAVFNYVNEVTNETERLQEQIRKIQDSIQELKGQEEGQRLQHHKRLRELENQLERATKDASIAEERLTQCSKTLDQLKTGIKNLFIKTGCSDATLMIILGGSEGITDNNVMQYLSITEGRVSELLLLLKFLELKKEEEEAEKNPLPSSQSITATKLPGIVPLSPSWYPSPPLLGEEFNYDNTDVDGTEPLDQHYLKLRAASILDKKTSVE</sequence>
<dbReference type="GeneID" id="106465208"/>
<organism evidence="5 6">
    <name type="scientific">Limulus polyphemus</name>
    <name type="common">Atlantic horseshoe crab</name>
    <dbReference type="NCBI Taxonomy" id="6850"/>
    <lineage>
        <taxon>Eukaryota</taxon>
        <taxon>Metazoa</taxon>
        <taxon>Ecdysozoa</taxon>
        <taxon>Arthropoda</taxon>
        <taxon>Chelicerata</taxon>
        <taxon>Merostomata</taxon>
        <taxon>Xiphosura</taxon>
        <taxon>Limulidae</taxon>
        <taxon>Limulus</taxon>
    </lineage>
</organism>
<dbReference type="InterPro" id="IPR049258">
    <property type="entry name" value="ODAD1_CC"/>
</dbReference>
<name>A0ABM1SYR6_LIMPO</name>
<keyword evidence="5" id="KW-1185">Reference proteome</keyword>
<evidence type="ECO:0000313" key="6">
    <source>
        <dbReference type="RefSeq" id="XP_022248772.1"/>
    </source>
</evidence>
<feature type="compositionally biased region" description="Basic and acidic residues" evidence="3">
    <location>
        <begin position="223"/>
        <end position="253"/>
    </location>
</feature>
<gene>
    <name evidence="6" type="primary">LOC106465208</name>
</gene>
<accession>A0ABM1SYR6</accession>
<dbReference type="PANTHER" id="PTHR21694:SF18">
    <property type="entry name" value="COILED-COIL DOMAIN-CONTAINING PROTEIN 63"/>
    <property type="match status" value="1"/>
</dbReference>
<evidence type="ECO:0000313" key="5">
    <source>
        <dbReference type="Proteomes" id="UP000694941"/>
    </source>
</evidence>
<feature type="coiled-coil region" evidence="2">
    <location>
        <begin position="170"/>
        <end position="208"/>
    </location>
</feature>
<feature type="coiled-coil region" evidence="2">
    <location>
        <begin position="293"/>
        <end position="352"/>
    </location>
</feature>
<evidence type="ECO:0000256" key="3">
    <source>
        <dbReference type="SAM" id="MobiDB-lite"/>
    </source>
</evidence>
<evidence type="ECO:0000256" key="2">
    <source>
        <dbReference type="SAM" id="Coils"/>
    </source>
</evidence>
<feature type="domain" description="ODAD1 central coiled coil region" evidence="4">
    <location>
        <begin position="116"/>
        <end position="386"/>
    </location>
</feature>
<feature type="region of interest" description="Disordered" evidence="3">
    <location>
        <begin position="220"/>
        <end position="253"/>
    </location>
</feature>
<evidence type="ECO:0000256" key="1">
    <source>
        <dbReference type="ARBA" id="ARBA00023054"/>
    </source>
</evidence>
<protein>
    <submittedName>
        <fullName evidence="6">Coiled-coil domain-containing protein 63-like</fullName>
    </submittedName>
</protein>
<keyword evidence="1 2" id="KW-0175">Coiled coil</keyword>
<evidence type="ECO:0000259" key="4">
    <source>
        <dbReference type="Pfam" id="PF21773"/>
    </source>
</evidence>
<proteinExistence type="predicted"/>
<dbReference type="RefSeq" id="XP_022248772.1">
    <property type="nucleotide sequence ID" value="XM_022393064.1"/>
</dbReference>
<feature type="coiled-coil region" evidence="2">
    <location>
        <begin position="10"/>
        <end position="141"/>
    </location>
</feature>
<reference evidence="6" key="1">
    <citation type="submission" date="2025-08" db="UniProtKB">
        <authorList>
            <consortium name="RefSeq"/>
        </authorList>
    </citation>
    <scope>IDENTIFICATION</scope>
    <source>
        <tissue evidence="6">Muscle</tissue>
    </source>
</reference>